<accession>A0A7D7ACK3</accession>
<keyword evidence="4" id="KW-0138">CF(0)</keyword>
<evidence type="ECO:0000256" key="10">
    <source>
        <dbReference type="ARBA" id="ARBA00023310"/>
    </source>
</evidence>
<feature type="transmembrane region" description="Helical" evidence="12">
    <location>
        <begin position="18"/>
        <end position="42"/>
    </location>
</feature>
<keyword evidence="10" id="KW-0066">ATP synthesis</keyword>
<feature type="transmembrane region" description="Helical" evidence="12">
    <location>
        <begin position="73"/>
        <end position="89"/>
    </location>
</feature>
<dbReference type="SUPFAM" id="SSF81336">
    <property type="entry name" value="F1F0 ATP synthase subunit A"/>
    <property type="match status" value="1"/>
</dbReference>
<evidence type="ECO:0000256" key="12">
    <source>
        <dbReference type="SAM" id="Phobius"/>
    </source>
</evidence>
<dbReference type="GO" id="GO:0005743">
    <property type="term" value="C:mitochondrial inner membrane"/>
    <property type="evidence" value="ECO:0007669"/>
    <property type="project" value="UniProtKB-SubCell"/>
</dbReference>
<name>A0A7D7ACK3_DREPO</name>
<evidence type="ECO:0000256" key="9">
    <source>
        <dbReference type="ARBA" id="ARBA00023136"/>
    </source>
</evidence>
<dbReference type="GO" id="GO:0045259">
    <property type="term" value="C:proton-transporting ATP synthase complex"/>
    <property type="evidence" value="ECO:0007669"/>
    <property type="project" value="UniProtKB-KW"/>
</dbReference>
<dbReference type="PRINTS" id="PR00123">
    <property type="entry name" value="ATPASEA"/>
</dbReference>
<geneLocation type="mitochondrion" evidence="13"/>
<evidence type="ECO:0000313" key="13">
    <source>
        <dbReference type="EMBL" id="QLY89529.1"/>
    </source>
</evidence>
<keyword evidence="6" id="KW-0375">Hydrogen ion transport</keyword>
<evidence type="ECO:0000256" key="3">
    <source>
        <dbReference type="ARBA" id="ARBA00022448"/>
    </source>
</evidence>
<proteinExistence type="inferred from homology"/>
<dbReference type="EMBL" id="MT483676">
    <property type="protein sequence ID" value="QLY89529.1"/>
    <property type="molecule type" value="Genomic_DNA"/>
</dbReference>
<keyword evidence="5 12" id="KW-0812">Transmembrane</keyword>
<keyword evidence="7 12" id="KW-1133">Transmembrane helix</keyword>
<comment type="similarity">
    <text evidence="2">Belongs to the ATPase A chain family.</text>
</comment>
<protein>
    <recommendedName>
        <fullName evidence="11">ATP synthase subunit a</fullName>
    </recommendedName>
</protein>
<evidence type="ECO:0000256" key="1">
    <source>
        <dbReference type="ARBA" id="ARBA00004141"/>
    </source>
</evidence>
<gene>
    <name evidence="13" type="primary">ATP6</name>
</gene>
<dbReference type="InterPro" id="IPR035908">
    <property type="entry name" value="F0_ATP_A_sf"/>
</dbReference>
<keyword evidence="3" id="KW-0813">Transport</keyword>
<keyword evidence="9 12" id="KW-0472">Membrane</keyword>
<dbReference type="GO" id="GO:0015986">
    <property type="term" value="P:proton motive force-driven ATP synthesis"/>
    <property type="evidence" value="ECO:0007669"/>
    <property type="project" value="InterPro"/>
</dbReference>
<evidence type="ECO:0000256" key="8">
    <source>
        <dbReference type="ARBA" id="ARBA00023065"/>
    </source>
</evidence>
<sequence>MAIVVAIADLISMISRPIILAVRLFMNIMVGQLVISSVYAILQPAILKAMYISVLLKALICTGLSFWEMGVGIFQATLFVYLCLVYRGDGSYQS</sequence>
<dbReference type="Pfam" id="PF00119">
    <property type="entry name" value="ATP-synt_A"/>
    <property type="match status" value="1"/>
</dbReference>
<evidence type="ECO:0000256" key="7">
    <source>
        <dbReference type="ARBA" id="ARBA00022989"/>
    </source>
</evidence>
<reference evidence="13" key="1">
    <citation type="submission" date="2020-05" db="EMBL/GenBank/DDBJ databases">
        <title>DNAmark Project.</title>
        <authorList>
            <person name="Leerhoei F."/>
        </authorList>
    </citation>
    <scope>NUCLEOTIDE SEQUENCE</scope>
    <source>
        <strain evidence="13">DM1270</strain>
    </source>
</reference>
<evidence type="ECO:0000256" key="5">
    <source>
        <dbReference type="ARBA" id="ARBA00022692"/>
    </source>
</evidence>
<dbReference type="InterPro" id="IPR000568">
    <property type="entry name" value="ATP_synth_F0_asu"/>
</dbReference>
<comment type="subcellular location">
    <subcellularLocation>
        <location evidence="1">Membrane</location>
        <topology evidence="1">Multi-pass membrane protein</topology>
    </subcellularLocation>
    <subcellularLocation>
        <location evidence="11">Mitochondrion inner membrane</location>
        <topology evidence="11">Multi-pass membrane protein</topology>
    </subcellularLocation>
</comment>
<evidence type="ECO:0000256" key="2">
    <source>
        <dbReference type="ARBA" id="ARBA00006810"/>
    </source>
</evidence>
<dbReference type="Gene3D" id="1.20.120.220">
    <property type="entry name" value="ATP synthase, F0 complex, subunit A"/>
    <property type="match status" value="1"/>
</dbReference>
<keyword evidence="13" id="KW-0496">Mitochondrion</keyword>
<evidence type="ECO:0000256" key="4">
    <source>
        <dbReference type="ARBA" id="ARBA00022547"/>
    </source>
</evidence>
<dbReference type="GO" id="GO:0015078">
    <property type="term" value="F:proton transmembrane transporter activity"/>
    <property type="evidence" value="ECO:0007669"/>
    <property type="project" value="InterPro"/>
</dbReference>
<evidence type="ECO:0000256" key="6">
    <source>
        <dbReference type="ARBA" id="ARBA00022781"/>
    </source>
</evidence>
<dbReference type="AlphaFoldDB" id="A0A7D7ACK3"/>
<organism evidence="13">
    <name type="scientific">Dreissena polymorpha</name>
    <name type="common">Zebra mussel</name>
    <name type="synonym">Mytilus polymorpha</name>
    <dbReference type="NCBI Taxonomy" id="45954"/>
    <lineage>
        <taxon>Eukaryota</taxon>
        <taxon>Metazoa</taxon>
        <taxon>Spiralia</taxon>
        <taxon>Lophotrochozoa</taxon>
        <taxon>Mollusca</taxon>
        <taxon>Bivalvia</taxon>
        <taxon>Autobranchia</taxon>
        <taxon>Heteroconchia</taxon>
        <taxon>Euheterodonta</taxon>
        <taxon>Imparidentia</taxon>
        <taxon>Neoheterodontei</taxon>
        <taxon>Myida</taxon>
        <taxon>Dreissenoidea</taxon>
        <taxon>Dreissenidae</taxon>
        <taxon>Dreissena</taxon>
    </lineage>
</organism>
<evidence type="ECO:0000256" key="11">
    <source>
        <dbReference type="RuleBase" id="RU004450"/>
    </source>
</evidence>
<keyword evidence="8" id="KW-0406">Ion transport</keyword>